<sequence length="801" mass="83190">TDAVACPSIERIQCFIRHRLGGLQRNVVVLGIAKAQPHRRRRQVVALHLQFVEPGFRAVQHHVRLQDAHPVAVAVEAVVDLVSRAPALVARRLIVRVATAEILPAEHRALAVRQGVITPVQRCREHALPVVEELVALHPGEAQAQEVQVQCRVVGVCTHAVQTLIQATAENPQLPGIGLAPVAFEREGAYVSPFLDADRVLVGRRNERVADADGVAVVFLVRLEFEAVAGEQAGARVGPTAEGQLLAHGCLGVAADTQQCLGAIAIVFCGAQGAGERFTTGLGDQCRGTVGGAGRRHLGLHRHSGNAGHQRGIALEGLAGQRPFSLDFRCQLVEQAFDPANVALHLDIPDVAFHQHHPRYPVVELLLRQERVGQQITVLLVAAGDVAGGFDQVGEAGLVTDQGFVVLGQFAEWIDRPAFNLHRLQGDSGFHHQRLGTGRAGFRHLHRGSGRAVGIGRQVRHGQVADGFVAVEKAGKGVGEGGGTDTEEQQGCHYAHRTLHGAVGEAVESARCNLAFVASETAGQATEYTAQATGCGASGGGAAVDQATDCADCGTDVGDQSTDCRSDRVVGGGDGCAHIAHRSADLAGETGDRCGQACRGADLLGHTGGCTGDWIKRCAHRGAHGRQRRSGGRDRCARTAEYGVERGNGIAHSASRDATGTDHAVGVAGVQASTDVDHGAADGLQQASTAQAATEATAQATTGGGAVVDQPAGFANGGADVGQRAANGVGQGVTAASAGNLTAHAFDGATDLAEYAIERSAKSGRIADFAGSALNHCNHGDQAVADSFGHLTEWTGRSGHA</sequence>
<dbReference type="InParanoid" id="A0A494GA35"/>
<dbReference type="Proteomes" id="UP000004994">
    <property type="component" value="Unassembled WGS sequence"/>
</dbReference>
<evidence type="ECO:0000313" key="2">
    <source>
        <dbReference type="Proteomes" id="UP000004994"/>
    </source>
</evidence>
<dbReference type="EnsemblPlants" id="Solyc00g183550.2.1">
    <property type="protein sequence ID" value="Solyc00g183550.2.1"/>
    <property type="gene ID" value="Solyc00g183550.2"/>
</dbReference>
<reference evidence="1" key="1">
    <citation type="journal article" date="2012" name="Nature">
        <title>The tomato genome sequence provides insights into fleshy fruit evolution.</title>
        <authorList>
            <consortium name="Tomato Genome Consortium"/>
        </authorList>
    </citation>
    <scope>NUCLEOTIDE SEQUENCE [LARGE SCALE GENOMIC DNA]</scope>
    <source>
        <strain evidence="1">cv. Heinz 1706</strain>
    </source>
</reference>
<reference evidence="1" key="2">
    <citation type="submission" date="2019-04" db="UniProtKB">
        <authorList>
            <consortium name="EnsemblPlants"/>
        </authorList>
    </citation>
    <scope>IDENTIFICATION</scope>
    <source>
        <strain evidence="1">cv. Heinz 1706</strain>
    </source>
</reference>
<organism evidence="1">
    <name type="scientific">Solanum lycopersicum</name>
    <name type="common">Tomato</name>
    <name type="synonym">Lycopersicon esculentum</name>
    <dbReference type="NCBI Taxonomy" id="4081"/>
    <lineage>
        <taxon>Eukaryota</taxon>
        <taxon>Viridiplantae</taxon>
        <taxon>Streptophyta</taxon>
        <taxon>Embryophyta</taxon>
        <taxon>Tracheophyta</taxon>
        <taxon>Spermatophyta</taxon>
        <taxon>Magnoliopsida</taxon>
        <taxon>eudicotyledons</taxon>
        <taxon>Gunneridae</taxon>
        <taxon>Pentapetalae</taxon>
        <taxon>asterids</taxon>
        <taxon>lamiids</taxon>
        <taxon>Solanales</taxon>
        <taxon>Solanaceae</taxon>
        <taxon>Solanoideae</taxon>
        <taxon>Solaneae</taxon>
        <taxon>Solanum</taxon>
        <taxon>Solanum subgen. Lycopersicon</taxon>
    </lineage>
</organism>
<evidence type="ECO:0000313" key="1">
    <source>
        <dbReference type="EnsemblPlants" id="Solyc00g183550.2.1"/>
    </source>
</evidence>
<name>A0A494GA35_SOLLC</name>
<dbReference type="PaxDb" id="4081-Solyc00g183550.1.1"/>
<proteinExistence type="predicted"/>
<accession>A0A494GA35</accession>
<dbReference type="Gramene" id="Solyc00g183550.2.1">
    <property type="protein sequence ID" value="Solyc00g183550.2.1"/>
    <property type="gene ID" value="Solyc00g183550.2"/>
</dbReference>
<keyword evidence="2" id="KW-1185">Reference proteome</keyword>
<protein>
    <submittedName>
        <fullName evidence="1">Uncharacterized protein</fullName>
    </submittedName>
</protein>
<dbReference type="AlphaFoldDB" id="A0A494GA35"/>